<reference evidence="2" key="1">
    <citation type="submission" date="2019-10" db="EMBL/GenBank/DDBJ databases">
        <title>Metagenomic sequencing of thiosulfate-disproportionating enrichment culture.</title>
        <authorList>
            <person name="Umezawa K."/>
            <person name="Kojima H."/>
            <person name="Fukui M."/>
        </authorList>
    </citation>
    <scope>NUCLEOTIDE SEQUENCE</scope>
    <source>
        <strain evidence="2">45J</strain>
    </source>
</reference>
<dbReference type="InterPro" id="IPR027417">
    <property type="entry name" value="P-loop_NTPase"/>
</dbReference>
<dbReference type="InterPro" id="IPR050678">
    <property type="entry name" value="DNA_Partitioning_ATPase"/>
</dbReference>
<dbReference type="InterPro" id="IPR025669">
    <property type="entry name" value="AAA_dom"/>
</dbReference>
<evidence type="ECO:0000259" key="1">
    <source>
        <dbReference type="Pfam" id="PF13614"/>
    </source>
</evidence>
<dbReference type="PANTHER" id="PTHR13696">
    <property type="entry name" value="P-LOOP CONTAINING NUCLEOSIDE TRIPHOSPHATE HYDROLASE"/>
    <property type="match status" value="1"/>
</dbReference>
<gene>
    <name evidence="2" type="ORF">A45J_1452</name>
</gene>
<dbReference type="CDD" id="cd02042">
    <property type="entry name" value="ParAB_family"/>
    <property type="match status" value="1"/>
</dbReference>
<protein>
    <submittedName>
        <fullName evidence="2">ParA family protein</fullName>
    </submittedName>
</protein>
<dbReference type="PANTHER" id="PTHR13696:SF52">
    <property type="entry name" value="PARA FAMILY PROTEIN CT_582"/>
    <property type="match status" value="1"/>
</dbReference>
<sequence length="257" mass="28313">MGKIIAITNQKGGVGKTTTALNLSASLALANEDILVIDSDPQGNLTSGFGIKKEDMKAGLYEVYSGKASIEDAVLQTIIPNLYIIATSMDLFAAEIELLETHERENLLKLLLKPLKEKFRYIFIDCPPSFGLLTLNALVAAESVIVPVQCEYFAMEGLSILIKLLWRIRGNFNETLDIEGILLTMYNRHLALSRQIADDVRRVFKSKVYDTVIPRNVVLAESPSHGKPAVLYAPNSSGAQGYIALAKEILNENNLLF</sequence>
<organism evidence="2">
    <name type="scientific">hot springs metagenome</name>
    <dbReference type="NCBI Taxonomy" id="433727"/>
    <lineage>
        <taxon>unclassified sequences</taxon>
        <taxon>metagenomes</taxon>
        <taxon>ecological metagenomes</taxon>
    </lineage>
</organism>
<name>A0A5J4L839_9ZZZZ</name>
<evidence type="ECO:0000313" key="2">
    <source>
        <dbReference type="EMBL" id="GER93696.1"/>
    </source>
</evidence>
<comment type="caution">
    <text evidence="2">The sequence shown here is derived from an EMBL/GenBank/DDBJ whole genome shotgun (WGS) entry which is preliminary data.</text>
</comment>
<dbReference type="AlphaFoldDB" id="A0A5J4L839"/>
<dbReference type="SUPFAM" id="SSF52540">
    <property type="entry name" value="P-loop containing nucleoside triphosphate hydrolases"/>
    <property type="match status" value="1"/>
</dbReference>
<proteinExistence type="predicted"/>
<dbReference type="FunFam" id="3.40.50.300:FF:000285">
    <property type="entry name" value="Sporulation initiation inhibitor Soj"/>
    <property type="match status" value="1"/>
</dbReference>
<dbReference type="Gene3D" id="3.40.50.300">
    <property type="entry name" value="P-loop containing nucleotide triphosphate hydrolases"/>
    <property type="match status" value="1"/>
</dbReference>
<dbReference type="EMBL" id="BLAB01000001">
    <property type="protein sequence ID" value="GER93696.1"/>
    <property type="molecule type" value="Genomic_DNA"/>
</dbReference>
<dbReference type="Pfam" id="PF13614">
    <property type="entry name" value="AAA_31"/>
    <property type="match status" value="1"/>
</dbReference>
<feature type="domain" description="AAA" evidence="1">
    <location>
        <begin position="3"/>
        <end position="178"/>
    </location>
</feature>
<accession>A0A5J4L839</accession>